<evidence type="ECO:0000256" key="4">
    <source>
        <dbReference type="PROSITE-ProRule" id="PRU01100"/>
    </source>
</evidence>
<dbReference type="Gene3D" id="3.20.20.80">
    <property type="entry name" value="Glycosidases"/>
    <property type="match status" value="1"/>
</dbReference>
<dbReference type="InterPro" id="IPR000805">
    <property type="entry name" value="Glyco_hydro_26"/>
</dbReference>
<keyword evidence="3 4" id="KW-0326">Glycosidase</keyword>
<sequence length="471" mass="52186">MQSAAEWRRRAEALEKAGKFAEAADAYRKEAAIYRKNGDTEGARVEEGKAARISSSVQLFAHLPTVAPKIMSPLAKWEPPYGCYLGGFIDRDERLGTTFQDENFQSHEDPAAFGEKTGKKHASVFCYVSYGRPFPKKWVARLKEQGVAPHIAWEPNDGLQVVKQDTYLRQFAQDAAEADCPIFLRYASEMNGDWTRYGGDANAADYIVKWQLVRQVFAQIAPNVAMVWCVNVIPEKNITKFYPGDAYVDWVGINFYSVPFYDNDPKRSGMADNPADYLKYVYATYAPKKPIAICEFGASHLSKADGKDRSAWASKKINELYASLPRLYPRVKLVDIFDMDNLKYATPGRQLNNYSVTDSDEVLAGYKRAIASDYFLSRIGATAKVATTVPIPATGLTVPSGTLRVSSWARCYAESFRVTYQVDGKDAASATEPGGREATLTLSPGPHKITAIVTDDKGRVATKTEASVTAK</sequence>
<dbReference type="PANTHER" id="PTHR40079">
    <property type="entry name" value="MANNAN ENDO-1,4-BETA-MANNOSIDASE E-RELATED"/>
    <property type="match status" value="1"/>
</dbReference>
<feature type="active site" description="Nucleophile" evidence="4">
    <location>
        <position position="295"/>
    </location>
</feature>
<dbReference type="Proteomes" id="UP000520814">
    <property type="component" value="Unassembled WGS sequence"/>
</dbReference>
<feature type="active site" description="Proton donor" evidence="4">
    <location>
        <position position="189"/>
    </location>
</feature>
<keyword evidence="7" id="KW-1185">Reference proteome</keyword>
<dbReference type="InterPro" id="IPR017853">
    <property type="entry name" value="GH"/>
</dbReference>
<comment type="caution">
    <text evidence="6">The sequence shown here is derived from an EMBL/GenBank/DDBJ whole genome shotgun (WGS) entry which is preliminary data.</text>
</comment>
<dbReference type="InterPro" id="IPR013783">
    <property type="entry name" value="Ig-like_fold"/>
</dbReference>
<dbReference type="SUPFAM" id="SSF51445">
    <property type="entry name" value="(Trans)glycosidases"/>
    <property type="match status" value="1"/>
</dbReference>
<accession>A0A7W9SRC6</accession>
<dbReference type="InterPro" id="IPR022790">
    <property type="entry name" value="GH26_dom"/>
</dbReference>
<dbReference type="EMBL" id="JACHGW010000003">
    <property type="protein sequence ID" value="MBB6051401.1"/>
    <property type="molecule type" value="Genomic_DNA"/>
</dbReference>
<dbReference type="Gene3D" id="2.60.40.10">
    <property type="entry name" value="Immunoglobulins"/>
    <property type="match status" value="1"/>
</dbReference>
<organism evidence="6 7">
    <name type="scientific">Armatimonas rosea</name>
    <dbReference type="NCBI Taxonomy" id="685828"/>
    <lineage>
        <taxon>Bacteria</taxon>
        <taxon>Bacillati</taxon>
        <taxon>Armatimonadota</taxon>
        <taxon>Armatimonadia</taxon>
        <taxon>Armatimonadales</taxon>
        <taxon>Armatimonadaceae</taxon>
        <taxon>Armatimonas</taxon>
    </lineage>
</organism>
<reference evidence="6 7" key="1">
    <citation type="submission" date="2020-08" db="EMBL/GenBank/DDBJ databases">
        <title>Genomic Encyclopedia of Type Strains, Phase IV (KMG-IV): sequencing the most valuable type-strain genomes for metagenomic binning, comparative biology and taxonomic classification.</title>
        <authorList>
            <person name="Goeker M."/>
        </authorList>
    </citation>
    <scope>NUCLEOTIDE SEQUENCE [LARGE SCALE GENOMIC DNA]</scope>
    <source>
        <strain evidence="6 7">DSM 23562</strain>
    </source>
</reference>
<evidence type="ECO:0000259" key="5">
    <source>
        <dbReference type="PROSITE" id="PS51764"/>
    </source>
</evidence>
<dbReference type="AlphaFoldDB" id="A0A7W9SRC6"/>
<dbReference type="Pfam" id="PF02156">
    <property type="entry name" value="Glyco_hydro_26"/>
    <property type="match status" value="1"/>
</dbReference>
<dbReference type="PROSITE" id="PS51764">
    <property type="entry name" value="GH26"/>
    <property type="match status" value="1"/>
</dbReference>
<evidence type="ECO:0000313" key="6">
    <source>
        <dbReference type="EMBL" id="MBB6051401.1"/>
    </source>
</evidence>
<keyword evidence="2 4" id="KW-0378">Hydrolase</keyword>
<evidence type="ECO:0000256" key="2">
    <source>
        <dbReference type="ARBA" id="ARBA00022801"/>
    </source>
</evidence>
<gene>
    <name evidence="6" type="ORF">HNQ39_003211</name>
</gene>
<evidence type="ECO:0000256" key="3">
    <source>
        <dbReference type="ARBA" id="ARBA00023295"/>
    </source>
</evidence>
<comment type="similarity">
    <text evidence="1 4">Belongs to the glycosyl hydrolase 26 family.</text>
</comment>
<protein>
    <recommendedName>
        <fullName evidence="5">GH26 domain-containing protein</fullName>
    </recommendedName>
</protein>
<dbReference type="GO" id="GO:0006080">
    <property type="term" value="P:substituted mannan metabolic process"/>
    <property type="evidence" value="ECO:0007669"/>
    <property type="project" value="InterPro"/>
</dbReference>
<feature type="domain" description="GH26" evidence="5">
    <location>
        <begin position="65"/>
        <end position="366"/>
    </location>
</feature>
<dbReference type="PANTHER" id="PTHR40079:SF4">
    <property type="entry name" value="GH26 DOMAIN-CONTAINING PROTEIN-RELATED"/>
    <property type="match status" value="1"/>
</dbReference>
<evidence type="ECO:0000256" key="1">
    <source>
        <dbReference type="ARBA" id="ARBA00007754"/>
    </source>
</evidence>
<proteinExistence type="inferred from homology"/>
<dbReference type="GO" id="GO:0016985">
    <property type="term" value="F:mannan endo-1,4-beta-mannosidase activity"/>
    <property type="evidence" value="ECO:0007669"/>
    <property type="project" value="InterPro"/>
</dbReference>
<evidence type="ECO:0000313" key="7">
    <source>
        <dbReference type="Proteomes" id="UP000520814"/>
    </source>
</evidence>
<name>A0A7W9SRC6_ARMRO</name>
<dbReference type="RefSeq" id="WP_184198288.1">
    <property type="nucleotide sequence ID" value="NZ_JACHGW010000003.1"/>
</dbReference>